<keyword evidence="1" id="KW-0472">Membrane</keyword>
<organism evidence="2 3">
    <name type="scientific">Panacibacter microcysteis</name>
    <dbReference type="NCBI Taxonomy" id="2793269"/>
    <lineage>
        <taxon>Bacteria</taxon>
        <taxon>Pseudomonadati</taxon>
        <taxon>Bacteroidota</taxon>
        <taxon>Chitinophagia</taxon>
        <taxon>Chitinophagales</taxon>
        <taxon>Chitinophagaceae</taxon>
        <taxon>Panacibacter</taxon>
    </lineage>
</organism>
<keyword evidence="1" id="KW-0812">Transmembrane</keyword>
<gene>
    <name evidence="2" type="ORF">I5907_08695</name>
</gene>
<reference evidence="2" key="1">
    <citation type="submission" date="2020-11" db="EMBL/GenBank/DDBJ databases">
        <title>Bacterial whole genome sequence for Panacibacter sp. DH6.</title>
        <authorList>
            <person name="Le V."/>
            <person name="Ko S."/>
            <person name="Ahn C.-Y."/>
            <person name="Oh H.-M."/>
        </authorList>
    </citation>
    <scope>NUCLEOTIDE SEQUENCE</scope>
    <source>
        <strain evidence="2">DH6</strain>
    </source>
</reference>
<evidence type="ECO:0000313" key="2">
    <source>
        <dbReference type="EMBL" id="MBG9376311.1"/>
    </source>
</evidence>
<proteinExistence type="predicted"/>
<evidence type="ECO:0000256" key="1">
    <source>
        <dbReference type="SAM" id="Phobius"/>
    </source>
</evidence>
<name>A0A931E6D8_9BACT</name>
<comment type="caution">
    <text evidence="2">The sequence shown here is derived from an EMBL/GenBank/DDBJ whole genome shotgun (WGS) entry which is preliminary data.</text>
</comment>
<keyword evidence="1" id="KW-1133">Transmembrane helix</keyword>
<sequence>MQQSIKKETKIVLSLAMTLFFIEQMLRQVIIEHFSKGLSDVIRIIVLVLLYTTYIVEKRPLKKDHILFLGTVTAFAVSMIIYPYIF</sequence>
<feature type="transmembrane region" description="Helical" evidence="1">
    <location>
        <begin position="66"/>
        <end position="85"/>
    </location>
</feature>
<evidence type="ECO:0000313" key="3">
    <source>
        <dbReference type="Proteomes" id="UP000628448"/>
    </source>
</evidence>
<dbReference type="AlphaFoldDB" id="A0A931E6D8"/>
<dbReference type="RefSeq" id="WP_196990322.1">
    <property type="nucleotide sequence ID" value="NZ_JADWYR010000001.1"/>
</dbReference>
<feature type="transmembrane region" description="Helical" evidence="1">
    <location>
        <begin position="37"/>
        <end position="54"/>
    </location>
</feature>
<accession>A0A931E6D8</accession>
<dbReference type="Proteomes" id="UP000628448">
    <property type="component" value="Unassembled WGS sequence"/>
</dbReference>
<keyword evidence="3" id="KW-1185">Reference proteome</keyword>
<protein>
    <submittedName>
        <fullName evidence="2">Uncharacterized protein</fullName>
    </submittedName>
</protein>
<dbReference type="EMBL" id="JADWYR010000001">
    <property type="protein sequence ID" value="MBG9376311.1"/>
    <property type="molecule type" value="Genomic_DNA"/>
</dbReference>